<dbReference type="InterPro" id="IPR014986">
    <property type="entry name" value="XkdN-like"/>
</dbReference>
<dbReference type="Pfam" id="PF08890">
    <property type="entry name" value="Phage_TAC_5"/>
    <property type="match status" value="1"/>
</dbReference>
<dbReference type="EMBL" id="CP014223">
    <property type="protein sequence ID" value="AMJ40456.1"/>
    <property type="molecule type" value="Genomic_DNA"/>
</dbReference>
<sequence length="139" mass="15587">MSLSAFLNPVKEETCKVVASKRFIDEDGKPVEWELRTITADEDEAIRKACTKRMPIPGRKGQFSQETDLNKYLGLLAVSCTVYPNLNDVELQNGYGVMGADNLLKTMLHAGEYTQYVSKVQELNGYDSSMDELVEEAKN</sequence>
<dbReference type="Proteomes" id="UP000068026">
    <property type="component" value="Chromosome"/>
</dbReference>
<keyword evidence="3" id="KW-1185">Reference proteome</keyword>
<dbReference type="RefSeq" id="WP_066048146.1">
    <property type="nucleotide sequence ID" value="NZ_CP014223.1"/>
</dbReference>
<proteinExistence type="predicted"/>
<dbReference type="Gene3D" id="3.30.2220.30">
    <property type="match status" value="1"/>
</dbReference>
<protein>
    <submittedName>
        <fullName evidence="1">Phage XkdN-like protein</fullName>
    </submittedName>
    <submittedName>
        <fullName evidence="2">Phage XkdN-like tail assembly chaperone protein, TAC</fullName>
    </submittedName>
</protein>
<dbReference type="OrthoDB" id="1807498at2"/>
<reference evidence="3" key="2">
    <citation type="submission" date="2016-01" db="EMBL/GenBank/DDBJ databases">
        <authorList>
            <person name="Poehlein A."/>
            <person name="Schlien K."/>
            <person name="Gottschalk G."/>
            <person name="Buckel W."/>
            <person name="Daniel R."/>
        </authorList>
    </citation>
    <scope>NUCLEOTIDE SEQUENCE [LARGE SCALE GENOMIC DNA]</scope>
    <source>
        <strain evidence="3">X2</strain>
    </source>
</reference>
<dbReference type="AlphaFoldDB" id="A0A0X8VCI5"/>
<accession>A0A0X8VCI5</accession>
<dbReference type="KEGG" id="cpro:CPRO_08560"/>
<reference evidence="4" key="3">
    <citation type="submission" date="2016-11" db="EMBL/GenBank/DDBJ databases">
        <authorList>
            <person name="Jaros S."/>
            <person name="Januszkiewicz K."/>
            <person name="Wedrychowicz H."/>
        </authorList>
    </citation>
    <scope>NUCLEOTIDE SEQUENCE [LARGE SCALE GENOMIC DNA]</scope>
    <source>
        <strain evidence="4">DSM 1682</strain>
    </source>
</reference>
<organism evidence="2 4">
    <name type="scientific">Anaerotignum propionicum DSM 1682</name>
    <dbReference type="NCBI Taxonomy" id="991789"/>
    <lineage>
        <taxon>Bacteria</taxon>
        <taxon>Bacillati</taxon>
        <taxon>Bacillota</taxon>
        <taxon>Clostridia</taxon>
        <taxon>Lachnospirales</taxon>
        <taxon>Anaerotignaceae</taxon>
        <taxon>Anaerotignum</taxon>
    </lineage>
</organism>
<evidence type="ECO:0000313" key="2">
    <source>
        <dbReference type="EMBL" id="SHE41595.1"/>
    </source>
</evidence>
<dbReference type="EMBL" id="FQUA01000002">
    <property type="protein sequence ID" value="SHE41595.1"/>
    <property type="molecule type" value="Genomic_DNA"/>
</dbReference>
<evidence type="ECO:0000313" key="1">
    <source>
        <dbReference type="EMBL" id="AMJ40456.1"/>
    </source>
</evidence>
<reference evidence="2" key="4">
    <citation type="submission" date="2016-11" db="EMBL/GenBank/DDBJ databases">
        <authorList>
            <person name="Varghese N."/>
            <person name="Submissions S."/>
        </authorList>
    </citation>
    <scope>NUCLEOTIDE SEQUENCE</scope>
    <source>
        <strain evidence="2">DSM 1682</strain>
    </source>
</reference>
<gene>
    <name evidence="1" type="ORF">CPRO_08560</name>
    <name evidence="2" type="ORF">SAMN02745151_00627</name>
</gene>
<dbReference type="Proteomes" id="UP000184204">
    <property type="component" value="Unassembled WGS sequence"/>
</dbReference>
<evidence type="ECO:0000313" key="4">
    <source>
        <dbReference type="Proteomes" id="UP000184204"/>
    </source>
</evidence>
<reference evidence="1 3" key="1">
    <citation type="journal article" date="2016" name="Genome Announc.">
        <title>Complete Genome Sequence of the Amino Acid-Fermenting Clostridium propionicum X2 (DSM 1682).</title>
        <authorList>
            <person name="Poehlein A."/>
            <person name="Schlien K."/>
            <person name="Chowdhury N.P."/>
            <person name="Gottschalk G."/>
            <person name="Buckel W."/>
            <person name="Daniel R."/>
        </authorList>
    </citation>
    <scope>NUCLEOTIDE SEQUENCE [LARGE SCALE GENOMIC DNA]</scope>
    <source>
        <strain evidence="1 3">X2</strain>
    </source>
</reference>
<name>A0A0X8VCI5_ANAPI</name>
<evidence type="ECO:0000313" key="3">
    <source>
        <dbReference type="Proteomes" id="UP000068026"/>
    </source>
</evidence>
<dbReference type="InterPro" id="IPR038559">
    <property type="entry name" value="XkdN-like_sf"/>
</dbReference>